<protein>
    <recommendedName>
        <fullName evidence="4">Plasmid replication/partition related protein</fullName>
    </recommendedName>
</protein>
<evidence type="ECO:0000313" key="3">
    <source>
        <dbReference type="Proteomes" id="UP000253772"/>
    </source>
</evidence>
<keyword evidence="1" id="KW-0175">Coiled coil</keyword>
<reference evidence="2 3" key="1">
    <citation type="submission" date="2019-03" db="EMBL/GenBank/DDBJ databases">
        <title>Comparative insights into the high quality Complete genome sequence of highly metal resistant Cupriavidus metallidurans strain BS1 isolated from a gold-copper mine.</title>
        <authorList>
            <person name="Mazhar H.S."/>
            <person name="Rensing C."/>
        </authorList>
    </citation>
    <scope>NUCLEOTIDE SEQUENCE [LARGE SCALE GENOMIC DNA]</scope>
    <source>
        <strain evidence="2 3">BS1</strain>
    </source>
</reference>
<dbReference type="Proteomes" id="UP000253772">
    <property type="component" value="Chromosome c1"/>
</dbReference>
<proteinExistence type="predicted"/>
<evidence type="ECO:0000313" key="2">
    <source>
        <dbReference type="EMBL" id="QBP10447.1"/>
    </source>
</evidence>
<dbReference type="AlphaFoldDB" id="A0A482ISA6"/>
<organism evidence="2 3">
    <name type="scientific">Cupriavidus metallidurans</name>
    <dbReference type="NCBI Taxonomy" id="119219"/>
    <lineage>
        <taxon>Bacteria</taxon>
        <taxon>Pseudomonadati</taxon>
        <taxon>Pseudomonadota</taxon>
        <taxon>Betaproteobacteria</taxon>
        <taxon>Burkholderiales</taxon>
        <taxon>Burkholderiaceae</taxon>
        <taxon>Cupriavidus</taxon>
    </lineage>
</organism>
<evidence type="ECO:0000256" key="1">
    <source>
        <dbReference type="SAM" id="Coils"/>
    </source>
</evidence>
<gene>
    <name evidence="2" type="ORF">DDF84_012140</name>
</gene>
<dbReference type="EMBL" id="CP037900">
    <property type="protein sequence ID" value="QBP10447.1"/>
    <property type="molecule type" value="Genomic_DNA"/>
</dbReference>
<dbReference type="OrthoDB" id="5944985at2"/>
<dbReference type="SUPFAM" id="SSF109709">
    <property type="entry name" value="KorB DNA-binding domain-like"/>
    <property type="match status" value="1"/>
</dbReference>
<name>A0A482ISA6_9BURK</name>
<feature type="coiled-coil region" evidence="1">
    <location>
        <begin position="236"/>
        <end position="322"/>
    </location>
</feature>
<evidence type="ECO:0008006" key="4">
    <source>
        <dbReference type="Google" id="ProtNLM"/>
    </source>
</evidence>
<dbReference type="RefSeq" id="WP_111733555.1">
    <property type="nucleotide sequence ID" value="NZ_CP037900.1"/>
</dbReference>
<accession>A0A482ISA6</accession>
<sequence length="328" mass="35489">MNPSIHVEPEFRDLIPPLTADEYSQLEQNLLRDGCRDPLSMWHEILLDGHNRYEICSRHGIPFQTKQIDGLETLEDAVLWVVRNQLGRRNLTDFVRAELALKSKDILATVALANYEASLIKGGTVPQNSAAPVKVETREEVAKLAGLSHDTVRKVEKIKQEAAPAVVEAARNGEVSINAAAKVAALPVDQQKAIASAGLQAIKQAAADQRAVSRAASAKPSANEPAADISVINDRLGALEEQLGESLSQISALRAENESLQRIVSADDKVAAALTEIQAARDDASQAIAQKEAEIASLRERLAGLMNEKNEAVRMVKALQRKQGRAVA</sequence>